<dbReference type="EMBL" id="JBBNAG010000011">
    <property type="protein sequence ID" value="KAK9094596.1"/>
    <property type="molecule type" value="Genomic_DNA"/>
</dbReference>
<organism evidence="3 4">
    <name type="scientific">Stephania cephalantha</name>
    <dbReference type="NCBI Taxonomy" id="152367"/>
    <lineage>
        <taxon>Eukaryota</taxon>
        <taxon>Viridiplantae</taxon>
        <taxon>Streptophyta</taxon>
        <taxon>Embryophyta</taxon>
        <taxon>Tracheophyta</taxon>
        <taxon>Spermatophyta</taxon>
        <taxon>Magnoliopsida</taxon>
        <taxon>Ranunculales</taxon>
        <taxon>Menispermaceae</taxon>
        <taxon>Menispermoideae</taxon>
        <taxon>Cissampelideae</taxon>
        <taxon>Stephania</taxon>
    </lineage>
</organism>
<evidence type="ECO:0000256" key="2">
    <source>
        <dbReference type="ARBA" id="ARBA00022729"/>
    </source>
</evidence>
<dbReference type="GO" id="GO:0006508">
    <property type="term" value="P:proteolysis"/>
    <property type="evidence" value="ECO:0007669"/>
    <property type="project" value="InterPro"/>
</dbReference>
<dbReference type="InterPro" id="IPR045051">
    <property type="entry name" value="SBT"/>
</dbReference>
<comment type="similarity">
    <text evidence="1">Belongs to the peptidase S8 family.</text>
</comment>
<dbReference type="AlphaFoldDB" id="A0AAP0EJE9"/>
<protein>
    <submittedName>
        <fullName evidence="3">Uncharacterized protein</fullName>
    </submittedName>
</protein>
<dbReference type="Gene3D" id="3.40.50.200">
    <property type="entry name" value="Peptidase S8/S53 domain"/>
    <property type="match status" value="1"/>
</dbReference>
<evidence type="ECO:0000313" key="4">
    <source>
        <dbReference type="Proteomes" id="UP001419268"/>
    </source>
</evidence>
<keyword evidence="2" id="KW-0732">Signal</keyword>
<sequence>MRYMKVEAEIVQIEADDVPVAISNEVSKSQISMLVIGASSGGSFTRLNVLGLRPIYPESQSFNDHELGPIPKKWRGSCQNDTKKGVPCNRKLIRAKYFNAGYEAYAKEMNYSVTVEISARDEDGHGTHTLSA</sequence>
<dbReference type="PANTHER" id="PTHR10795">
    <property type="entry name" value="PROPROTEIN CONVERTASE SUBTILISIN/KEXIN"/>
    <property type="match status" value="1"/>
</dbReference>
<comment type="caution">
    <text evidence="3">The sequence shown here is derived from an EMBL/GenBank/DDBJ whole genome shotgun (WGS) entry which is preliminary data.</text>
</comment>
<keyword evidence="4" id="KW-1185">Reference proteome</keyword>
<evidence type="ECO:0000256" key="1">
    <source>
        <dbReference type="ARBA" id="ARBA00011073"/>
    </source>
</evidence>
<gene>
    <name evidence="3" type="ORF">Scep_026065</name>
</gene>
<evidence type="ECO:0000313" key="3">
    <source>
        <dbReference type="EMBL" id="KAK9094596.1"/>
    </source>
</evidence>
<dbReference type="InterPro" id="IPR036852">
    <property type="entry name" value="Peptidase_S8/S53_dom_sf"/>
</dbReference>
<proteinExistence type="inferred from homology"/>
<dbReference type="GO" id="GO:0004252">
    <property type="term" value="F:serine-type endopeptidase activity"/>
    <property type="evidence" value="ECO:0007669"/>
    <property type="project" value="InterPro"/>
</dbReference>
<reference evidence="3 4" key="1">
    <citation type="submission" date="2024-01" db="EMBL/GenBank/DDBJ databases">
        <title>Genome assemblies of Stephania.</title>
        <authorList>
            <person name="Yang L."/>
        </authorList>
    </citation>
    <scope>NUCLEOTIDE SEQUENCE [LARGE SCALE GENOMIC DNA]</scope>
    <source>
        <strain evidence="3">JXDWG</strain>
        <tissue evidence="3">Leaf</tissue>
    </source>
</reference>
<name>A0AAP0EJE9_9MAGN</name>
<accession>A0AAP0EJE9</accession>
<dbReference type="Proteomes" id="UP001419268">
    <property type="component" value="Unassembled WGS sequence"/>
</dbReference>